<dbReference type="OrthoDB" id="5861496at2759"/>
<proteinExistence type="predicted"/>
<feature type="chain" id="PRO_5033232911" evidence="1">
    <location>
        <begin position="17"/>
        <end position="159"/>
    </location>
</feature>
<dbReference type="Proteomes" id="UP000038040">
    <property type="component" value="Unplaced"/>
</dbReference>
<evidence type="ECO:0000259" key="2">
    <source>
        <dbReference type="Pfam" id="PF02931"/>
    </source>
</evidence>
<dbReference type="EMBL" id="UYYG01000254">
    <property type="protein sequence ID" value="VDN54060.1"/>
    <property type="molecule type" value="Genomic_DNA"/>
</dbReference>
<evidence type="ECO:0000313" key="5">
    <source>
        <dbReference type="Proteomes" id="UP000274756"/>
    </source>
</evidence>
<gene>
    <name evidence="3" type="ORF">DME_LOCUS4033</name>
</gene>
<dbReference type="Pfam" id="PF02931">
    <property type="entry name" value="Neur_chan_LBD"/>
    <property type="match status" value="1"/>
</dbReference>
<protein>
    <submittedName>
        <fullName evidence="6">Neur_chan_LBD domain-containing protein</fullName>
    </submittedName>
</protein>
<reference evidence="3 5" key="2">
    <citation type="submission" date="2018-11" db="EMBL/GenBank/DDBJ databases">
        <authorList>
            <consortium name="Pathogen Informatics"/>
        </authorList>
    </citation>
    <scope>NUCLEOTIDE SEQUENCE [LARGE SCALE GENOMIC DNA]</scope>
</reference>
<reference evidence="6" key="1">
    <citation type="submission" date="2017-02" db="UniProtKB">
        <authorList>
            <consortium name="WormBaseParasite"/>
        </authorList>
    </citation>
    <scope>IDENTIFICATION</scope>
</reference>
<dbReference type="SUPFAM" id="SSF63712">
    <property type="entry name" value="Nicotinic receptor ligand binding domain-like"/>
    <property type="match status" value="1"/>
</dbReference>
<keyword evidence="1" id="KW-0732">Signal</keyword>
<dbReference type="AlphaFoldDB" id="A0A0N4URD3"/>
<dbReference type="Proteomes" id="UP000274756">
    <property type="component" value="Unassembled WGS sequence"/>
</dbReference>
<dbReference type="WBParaSite" id="DME_0001060801-mRNA-1">
    <property type="protein sequence ID" value="DME_0001060801-mRNA-1"/>
    <property type="gene ID" value="DME_0001060801"/>
</dbReference>
<evidence type="ECO:0000313" key="6">
    <source>
        <dbReference type="WBParaSite" id="DME_0001060801-mRNA-1"/>
    </source>
</evidence>
<feature type="signal peptide" evidence="1">
    <location>
        <begin position="1"/>
        <end position="16"/>
    </location>
</feature>
<evidence type="ECO:0000313" key="4">
    <source>
        <dbReference type="Proteomes" id="UP000038040"/>
    </source>
</evidence>
<keyword evidence="5" id="KW-1185">Reference proteome</keyword>
<feature type="domain" description="Neurotransmitter-gated ion-channel ligand-binding" evidence="2">
    <location>
        <begin position="34"/>
        <end position="143"/>
    </location>
</feature>
<organism evidence="4 6">
    <name type="scientific">Dracunculus medinensis</name>
    <name type="common">Guinea worm</name>
    <dbReference type="NCBI Taxonomy" id="318479"/>
    <lineage>
        <taxon>Eukaryota</taxon>
        <taxon>Metazoa</taxon>
        <taxon>Ecdysozoa</taxon>
        <taxon>Nematoda</taxon>
        <taxon>Chromadorea</taxon>
        <taxon>Rhabditida</taxon>
        <taxon>Spirurina</taxon>
        <taxon>Dracunculoidea</taxon>
        <taxon>Dracunculidae</taxon>
        <taxon>Dracunculus</taxon>
    </lineage>
</organism>
<accession>A0A0N4URD3</accession>
<dbReference type="GO" id="GO:0005230">
    <property type="term" value="F:extracellular ligand-gated monoatomic ion channel activity"/>
    <property type="evidence" value="ECO:0007669"/>
    <property type="project" value="InterPro"/>
</dbReference>
<dbReference type="InterPro" id="IPR006202">
    <property type="entry name" value="Neur_chan_lig-bd"/>
</dbReference>
<sequence>MLQLYTVLILLQTVLSRTISPIIITRPLSRVEFSDLLSEYNQNYADDSNESVEIDVFLDIIHAEWIYNKLYMVLEIIQSWKDNRLKFSGDSTVTVPRGTELWMPDTYFVDSVKTSWQQESSIRLRYDGMLFKKQRASIYVACNETNLNSNQVSSKLFDS</sequence>
<dbReference type="Gene3D" id="2.70.170.10">
    <property type="entry name" value="Neurotransmitter-gated ion-channel ligand-binding domain"/>
    <property type="match status" value="1"/>
</dbReference>
<dbReference type="InterPro" id="IPR036734">
    <property type="entry name" value="Neur_chan_lig-bd_sf"/>
</dbReference>
<name>A0A0N4URD3_DRAME</name>
<evidence type="ECO:0000256" key="1">
    <source>
        <dbReference type="SAM" id="SignalP"/>
    </source>
</evidence>
<dbReference type="GO" id="GO:0016020">
    <property type="term" value="C:membrane"/>
    <property type="evidence" value="ECO:0007669"/>
    <property type="project" value="InterPro"/>
</dbReference>
<evidence type="ECO:0000313" key="3">
    <source>
        <dbReference type="EMBL" id="VDN54060.1"/>
    </source>
</evidence>